<dbReference type="Pfam" id="PF03372">
    <property type="entry name" value="Exo_endo_phos"/>
    <property type="match status" value="1"/>
</dbReference>
<dbReference type="Gene3D" id="3.60.10.10">
    <property type="entry name" value="Endonuclease/exonuclease/phosphatase"/>
    <property type="match status" value="1"/>
</dbReference>
<dbReference type="GO" id="GO:0003824">
    <property type="term" value="F:catalytic activity"/>
    <property type="evidence" value="ECO:0007669"/>
    <property type="project" value="InterPro"/>
</dbReference>
<organism evidence="2">
    <name type="scientific">Sesamum calycinum</name>
    <dbReference type="NCBI Taxonomy" id="2727403"/>
    <lineage>
        <taxon>Eukaryota</taxon>
        <taxon>Viridiplantae</taxon>
        <taxon>Streptophyta</taxon>
        <taxon>Embryophyta</taxon>
        <taxon>Tracheophyta</taxon>
        <taxon>Spermatophyta</taxon>
        <taxon>Magnoliopsida</taxon>
        <taxon>eudicotyledons</taxon>
        <taxon>Gunneridae</taxon>
        <taxon>Pentapetalae</taxon>
        <taxon>asterids</taxon>
        <taxon>lamiids</taxon>
        <taxon>Lamiales</taxon>
        <taxon>Pedaliaceae</taxon>
        <taxon>Sesamum</taxon>
    </lineage>
</organism>
<reference evidence="2" key="1">
    <citation type="submission" date="2020-06" db="EMBL/GenBank/DDBJ databases">
        <authorList>
            <person name="Li T."/>
            <person name="Hu X."/>
            <person name="Zhang T."/>
            <person name="Song X."/>
            <person name="Zhang H."/>
            <person name="Dai N."/>
            <person name="Sheng W."/>
            <person name="Hou X."/>
            <person name="Wei L."/>
        </authorList>
    </citation>
    <scope>NUCLEOTIDE SEQUENCE</scope>
    <source>
        <strain evidence="2">KEN8</strain>
        <tissue evidence="2">Leaf</tissue>
    </source>
</reference>
<reference evidence="2" key="2">
    <citation type="journal article" date="2024" name="Plant">
        <title>Genomic evolution and insights into agronomic trait innovations of Sesamum species.</title>
        <authorList>
            <person name="Miao H."/>
            <person name="Wang L."/>
            <person name="Qu L."/>
            <person name="Liu H."/>
            <person name="Sun Y."/>
            <person name="Le M."/>
            <person name="Wang Q."/>
            <person name="Wei S."/>
            <person name="Zheng Y."/>
            <person name="Lin W."/>
            <person name="Duan Y."/>
            <person name="Cao H."/>
            <person name="Xiong S."/>
            <person name="Wang X."/>
            <person name="Wei L."/>
            <person name="Li C."/>
            <person name="Ma Q."/>
            <person name="Ju M."/>
            <person name="Zhao R."/>
            <person name="Li G."/>
            <person name="Mu C."/>
            <person name="Tian Q."/>
            <person name="Mei H."/>
            <person name="Zhang T."/>
            <person name="Gao T."/>
            <person name="Zhang H."/>
        </authorList>
    </citation>
    <scope>NUCLEOTIDE SEQUENCE</scope>
    <source>
        <strain evidence="2">KEN8</strain>
    </source>
</reference>
<proteinExistence type="predicted"/>
<dbReference type="InterPro" id="IPR005135">
    <property type="entry name" value="Endo/exonuclease/phosphatase"/>
</dbReference>
<name>A0AAW2QKV6_9LAMI</name>
<evidence type="ECO:0000313" key="2">
    <source>
        <dbReference type="EMBL" id="KAL0368125.1"/>
    </source>
</evidence>
<dbReference type="EMBL" id="JACGWM010000006">
    <property type="protein sequence ID" value="KAL0368125.1"/>
    <property type="molecule type" value="Genomic_DNA"/>
</dbReference>
<accession>A0AAW2QKV6</accession>
<sequence>MIKTLLWNTRGIGEPHKQKHVHWLCQNHKPKVLVIIEPKVYLDESFFCRRFGFNKVVSNSTSKIWCFMDYLMNCDILSSHEQFLHPRFSTDLLPHDFLCTWVYAKHTRAKRRELWNEIRNIDPGCEPWLLGGDFNIILEANERKGGAAPNIRTMEDFSDMLLDCGLQDAGFEGAQFTWSRKRLWQRLDRFLYSHTWLHSFPITRI</sequence>
<gene>
    <name evidence="2" type="ORF">Scaly_1031400</name>
</gene>
<protein>
    <recommendedName>
        <fullName evidence="1">Endonuclease/exonuclease/phosphatase domain-containing protein</fullName>
    </recommendedName>
</protein>
<dbReference type="SUPFAM" id="SSF56219">
    <property type="entry name" value="DNase I-like"/>
    <property type="match status" value="1"/>
</dbReference>
<feature type="domain" description="Endonuclease/exonuclease/phosphatase" evidence="1">
    <location>
        <begin position="7"/>
        <end position="197"/>
    </location>
</feature>
<comment type="caution">
    <text evidence="2">The sequence shown here is derived from an EMBL/GenBank/DDBJ whole genome shotgun (WGS) entry which is preliminary data.</text>
</comment>
<dbReference type="InterPro" id="IPR036691">
    <property type="entry name" value="Endo/exonu/phosph_ase_sf"/>
</dbReference>
<dbReference type="PANTHER" id="PTHR33710">
    <property type="entry name" value="BNAC02G09200D PROTEIN"/>
    <property type="match status" value="1"/>
</dbReference>
<evidence type="ECO:0000259" key="1">
    <source>
        <dbReference type="Pfam" id="PF03372"/>
    </source>
</evidence>
<dbReference type="PANTHER" id="PTHR33710:SF62">
    <property type="entry name" value="DUF4283 DOMAIN PROTEIN"/>
    <property type="match status" value="1"/>
</dbReference>
<dbReference type="AlphaFoldDB" id="A0AAW2QKV6"/>